<dbReference type="Proteomes" id="UP000032232">
    <property type="component" value="Unassembled WGS sequence"/>
</dbReference>
<gene>
    <name evidence="2" type="ORF">jaqu_02330</name>
</gene>
<proteinExistence type="predicted"/>
<dbReference type="Pfam" id="PF03724">
    <property type="entry name" value="META"/>
    <property type="match status" value="1"/>
</dbReference>
<dbReference type="PANTHER" id="PTHR35535:SF1">
    <property type="entry name" value="HEAT SHOCK PROTEIN HSLJ"/>
    <property type="match status" value="1"/>
</dbReference>
<reference evidence="2 3" key="1">
    <citation type="submission" date="2015-02" db="EMBL/GenBank/DDBJ databases">
        <title>Genome Sequence of Jannaschia aquimarina DSM28248, a member of the Roseobacter clade.</title>
        <authorList>
            <person name="Voget S."/>
            <person name="Daniel R."/>
        </authorList>
    </citation>
    <scope>NUCLEOTIDE SEQUENCE [LARGE SCALE GENOMIC DNA]</scope>
    <source>
        <strain evidence="2 3">GSW-M26</strain>
    </source>
</reference>
<organism evidence="2 3">
    <name type="scientific">Jannaschia aquimarina</name>
    <dbReference type="NCBI Taxonomy" id="935700"/>
    <lineage>
        <taxon>Bacteria</taxon>
        <taxon>Pseudomonadati</taxon>
        <taxon>Pseudomonadota</taxon>
        <taxon>Alphaproteobacteria</taxon>
        <taxon>Rhodobacterales</taxon>
        <taxon>Roseobacteraceae</taxon>
        <taxon>Jannaschia</taxon>
    </lineage>
</organism>
<comment type="caution">
    <text evidence="2">The sequence shown here is derived from an EMBL/GenBank/DDBJ whole genome shotgun (WGS) entry which is preliminary data.</text>
</comment>
<feature type="domain" description="DUF306" evidence="1">
    <location>
        <begin position="30"/>
        <end position="123"/>
    </location>
</feature>
<dbReference type="AlphaFoldDB" id="A0A0D1EM06"/>
<keyword evidence="3" id="KW-1185">Reference proteome</keyword>
<sequence length="128" mass="14027">MRAVSLLPLALAFCQPDETISGHSDPTLVWQLAELNRERIDVTATLRFPEKGRVIGEGPCNAFTATQTAPYPWIEIVQLVSTRRACPDLPLETAFFAALQSATLVEASDEILILTDEAGRETVFRASP</sequence>
<dbReference type="PANTHER" id="PTHR35535">
    <property type="entry name" value="HEAT SHOCK PROTEIN HSLJ"/>
    <property type="match status" value="1"/>
</dbReference>
<evidence type="ECO:0000313" key="3">
    <source>
        <dbReference type="Proteomes" id="UP000032232"/>
    </source>
</evidence>
<dbReference type="OrthoDB" id="7777568at2"/>
<accession>A0A0D1EM06</accession>
<evidence type="ECO:0000259" key="1">
    <source>
        <dbReference type="Pfam" id="PF03724"/>
    </source>
</evidence>
<protein>
    <submittedName>
        <fullName evidence="2">META domain protein</fullName>
    </submittedName>
</protein>
<dbReference type="RefSeq" id="WP_043917094.1">
    <property type="nucleotide sequence ID" value="NZ_FZPF01000003.1"/>
</dbReference>
<name>A0A0D1EM06_9RHOB</name>
<dbReference type="EMBL" id="JYFE01000006">
    <property type="protein sequence ID" value="KIT18006.1"/>
    <property type="molecule type" value="Genomic_DNA"/>
</dbReference>
<dbReference type="Gene3D" id="2.40.128.270">
    <property type="match status" value="1"/>
</dbReference>
<dbReference type="InterPro" id="IPR005184">
    <property type="entry name" value="DUF306_Meta_HslJ"/>
</dbReference>
<dbReference type="InterPro" id="IPR038670">
    <property type="entry name" value="HslJ-like_sf"/>
</dbReference>
<evidence type="ECO:0000313" key="2">
    <source>
        <dbReference type="EMBL" id="KIT18006.1"/>
    </source>
</evidence>
<dbReference type="InterPro" id="IPR053147">
    <property type="entry name" value="Hsp_HslJ-like"/>
</dbReference>
<dbReference type="PATRIC" id="fig|935700.4.peg.255"/>
<dbReference type="STRING" id="935700.jaqu_02330"/>